<evidence type="ECO:0000313" key="3">
    <source>
        <dbReference type="Proteomes" id="UP000442714"/>
    </source>
</evidence>
<feature type="transmembrane region" description="Helical" evidence="1">
    <location>
        <begin position="48"/>
        <end position="69"/>
    </location>
</feature>
<sequence length="166" mass="19283">MPNAIKKTRFQYYDTLVDVGFYLQLVGTLYGFLLRGIVARYTALETEITTIAVTVFYIGWLILLFTVAARFMRDEYAERLWRQTALNFTYLMIFLPPLLYIASMVFHPAISAYFAAGNEFFRAQPSPGQYPAQWNMYTGVVNVVMFAGLYAPLVFTTIYKFHRWRG</sequence>
<evidence type="ECO:0000313" key="2">
    <source>
        <dbReference type="EMBL" id="MXO90204.1"/>
    </source>
</evidence>
<keyword evidence="1" id="KW-1133">Transmembrane helix</keyword>
<proteinExistence type="predicted"/>
<feature type="transmembrane region" description="Helical" evidence="1">
    <location>
        <begin position="90"/>
        <end position="116"/>
    </location>
</feature>
<protein>
    <submittedName>
        <fullName evidence="2">Uncharacterized protein</fullName>
    </submittedName>
</protein>
<feature type="transmembrane region" description="Helical" evidence="1">
    <location>
        <begin position="21"/>
        <end position="42"/>
    </location>
</feature>
<keyword evidence="3" id="KW-1185">Reference proteome</keyword>
<organism evidence="2 3">
    <name type="scientific">Pontixanthobacter aquaemixtae</name>
    <dbReference type="NCBI Taxonomy" id="1958940"/>
    <lineage>
        <taxon>Bacteria</taxon>
        <taxon>Pseudomonadati</taxon>
        <taxon>Pseudomonadota</taxon>
        <taxon>Alphaproteobacteria</taxon>
        <taxon>Sphingomonadales</taxon>
        <taxon>Erythrobacteraceae</taxon>
        <taxon>Pontixanthobacter</taxon>
    </lineage>
</organism>
<dbReference type="Proteomes" id="UP000442714">
    <property type="component" value="Unassembled WGS sequence"/>
</dbReference>
<name>A0A844ZRR4_9SPHN</name>
<feature type="transmembrane region" description="Helical" evidence="1">
    <location>
        <begin position="136"/>
        <end position="159"/>
    </location>
</feature>
<dbReference type="OrthoDB" id="7391819at2"/>
<dbReference type="AlphaFoldDB" id="A0A844ZRR4"/>
<reference evidence="2 3" key="1">
    <citation type="submission" date="2019-12" db="EMBL/GenBank/DDBJ databases">
        <title>Genomic-based taxomic classification of the family Erythrobacteraceae.</title>
        <authorList>
            <person name="Xu L."/>
        </authorList>
    </citation>
    <scope>NUCLEOTIDE SEQUENCE [LARGE SCALE GENOMIC DNA]</scope>
    <source>
        <strain evidence="2 3">KCTC 52763</strain>
    </source>
</reference>
<keyword evidence="1" id="KW-0812">Transmembrane</keyword>
<gene>
    <name evidence="2" type="ORF">GRI41_05185</name>
</gene>
<evidence type="ECO:0000256" key="1">
    <source>
        <dbReference type="SAM" id="Phobius"/>
    </source>
</evidence>
<keyword evidence="1" id="KW-0472">Membrane</keyword>
<comment type="caution">
    <text evidence="2">The sequence shown here is derived from an EMBL/GenBank/DDBJ whole genome shotgun (WGS) entry which is preliminary data.</text>
</comment>
<accession>A0A844ZRR4</accession>
<dbReference type="RefSeq" id="WP_160603681.1">
    <property type="nucleotide sequence ID" value="NZ_WTYX01000001.1"/>
</dbReference>
<dbReference type="EMBL" id="WTYX01000001">
    <property type="protein sequence ID" value="MXO90204.1"/>
    <property type="molecule type" value="Genomic_DNA"/>
</dbReference>